<dbReference type="InterPro" id="IPR016208">
    <property type="entry name" value="Ald_Oxase/xanthine_DH-like"/>
</dbReference>
<feature type="domain" description="Aldehyde oxidase/xanthine dehydrogenase a/b hammerhead" evidence="3">
    <location>
        <begin position="21"/>
        <end position="133"/>
    </location>
</feature>
<name>A0A2R6C3S3_9ARCH</name>
<dbReference type="SMART" id="SM01008">
    <property type="entry name" value="Ald_Xan_dh_C"/>
    <property type="match status" value="1"/>
</dbReference>
<dbReference type="Gene3D" id="3.30.365.10">
    <property type="entry name" value="Aldehyde oxidase/xanthine dehydrogenase, molybdopterin binding domain"/>
    <property type="match status" value="4"/>
</dbReference>
<dbReference type="FunFam" id="3.30.365.10:FF:000001">
    <property type="entry name" value="Xanthine dehydrogenase oxidase"/>
    <property type="match status" value="1"/>
</dbReference>
<evidence type="ECO:0000313" key="4">
    <source>
        <dbReference type="EMBL" id="PSO05550.1"/>
    </source>
</evidence>
<reference evidence="4 5" key="1">
    <citation type="submission" date="2017-04" db="EMBL/GenBank/DDBJ databases">
        <title>Novel microbial lineages endemic to geothermal iron-oxide mats fill important gaps in the evolutionary history of Archaea.</title>
        <authorList>
            <person name="Jay Z.J."/>
            <person name="Beam J.P."/>
            <person name="Dlakic M."/>
            <person name="Rusch D.B."/>
            <person name="Kozubal M.A."/>
            <person name="Inskeep W.P."/>
        </authorList>
    </citation>
    <scope>NUCLEOTIDE SEQUENCE [LARGE SCALE GENOMIC DNA]</scope>
    <source>
        <strain evidence="4">ECH_B_SAG-G16</strain>
    </source>
</reference>
<keyword evidence="1" id="KW-0500">Molybdenum</keyword>
<dbReference type="InterPro" id="IPR000674">
    <property type="entry name" value="Ald_Oxase/Xan_DH_a/b"/>
</dbReference>
<dbReference type="Pfam" id="PF20256">
    <property type="entry name" value="MoCoBD_2"/>
    <property type="match status" value="1"/>
</dbReference>
<evidence type="ECO:0000256" key="1">
    <source>
        <dbReference type="ARBA" id="ARBA00022505"/>
    </source>
</evidence>
<dbReference type="GO" id="GO:0016491">
    <property type="term" value="F:oxidoreductase activity"/>
    <property type="evidence" value="ECO:0007669"/>
    <property type="project" value="UniProtKB-KW"/>
</dbReference>
<evidence type="ECO:0000256" key="2">
    <source>
        <dbReference type="ARBA" id="ARBA00023002"/>
    </source>
</evidence>
<dbReference type="PANTHER" id="PTHR11908:SF132">
    <property type="entry name" value="ALDEHYDE OXIDASE 1-RELATED"/>
    <property type="match status" value="1"/>
</dbReference>
<dbReference type="Proteomes" id="UP000241886">
    <property type="component" value="Unassembled WGS sequence"/>
</dbReference>
<dbReference type="SUPFAM" id="SSF56003">
    <property type="entry name" value="Molybdenum cofactor-binding domain"/>
    <property type="match status" value="1"/>
</dbReference>
<dbReference type="PANTHER" id="PTHR11908">
    <property type="entry name" value="XANTHINE DEHYDROGENASE"/>
    <property type="match status" value="1"/>
</dbReference>
<dbReference type="Pfam" id="PF02738">
    <property type="entry name" value="MoCoBD_1"/>
    <property type="match status" value="1"/>
</dbReference>
<evidence type="ECO:0000259" key="3">
    <source>
        <dbReference type="SMART" id="SM01008"/>
    </source>
</evidence>
<dbReference type="InterPro" id="IPR037165">
    <property type="entry name" value="AldOxase/xan_DH_Mopterin-bd_sf"/>
</dbReference>
<dbReference type="SUPFAM" id="SSF54665">
    <property type="entry name" value="CO dehydrogenase molybdoprotein N-domain-like"/>
    <property type="match status" value="1"/>
</dbReference>
<dbReference type="EMBL" id="NEXO01000026">
    <property type="protein sequence ID" value="PSO05550.1"/>
    <property type="molecule type" value="Genomic_DNA"/>
</dbReference>
<dbReference type="Pfam" id="PF01315">
    <property type="entry name" value="Ald_Xan_dh_C"/>
    <property type="match status" value="1"/>
</dbReference>
<comment type="caution">
    <text evidence="4">The sequence shown here is derived from an EMBL/GenBank/DDBJ whole genome shotgun (WGS) entry which is preliminary data.</text>
</comment>
<accession>A0A2R6C3S3</accession>
<gene>
    <name evidence="4" type="ORF">B9Q13_01610</name>
</gene>
<dbReference type="InterPro" id="IPR008274">
    <property type="entry name" value="AldOxase/xan_DH_MoCoBD1"/>
</dbReference>
<sequence>MASSSYVGRPHLRQDTFLKVQGGVKYVSDMVFQGALYLRLLGSPYPHARVKRVDYERALRVKGVVDVLTPFNVPQRLFGRTFSPVPWKVPQDRRILDQTLRFVGDPVVAVVAESPETAEDAVECVEVEYQELEAVLSADKALEADAPLVHEEVVLGDRLVALKDNVGYHDVLEVGNKEAAYSRVSKMYEEEFRTQIQYNAPIEPHATWVVPSMEGTLDVWTTTQSIHGTRYWLSRALGLGVGDIRVHSSQLGGGFGAKYNLAIHEPIVALAAMRAKRPVKYVASRSEDFLTSGRRPCRMKVKIGVGPNGEIEVMEMRAVLQSGGYADHMVEAVTCMGGWFLSDYRSTYKFYEGFGVYTNLPVYSAMRGFLNPQQNFAVESMIDEIAEDFGMDPLEFRLKNAPRIGDVYYAQGPTVTTDILSIELEQCTRAAARLIGWGKNKSWVENGLLVGLGMAVGHHTSGTGGRMRTEQDRLEGTGAIVKINEDGSVVLTTALVEMGPGEHDVLATICAETLGVEPRSVRVNAGDTDTAPFDMGTHASRGTFVGGLGVVRAALEAKQQLIDVASKVLDAKPEQIDIKEGRIFVRGDPERGMSVGEAAHIAKTRFGRLIIAESGLRPDAAPPSWCAVFVKVAIDPETGEVLVRDVVEGFDIGVVVNPPEAEAQAVGGFMMGLGYALLEEVVIGENGSYLNPDFAGYTLPGSMDLPRIQVLFAKSYEPRGPFGAKSIGELSTNPVASAIANAVSNITGHRFRSLPIHREDVLRALSRRGVGERGA</sequence>
<dbReference type="GO" id="GO:0005506">
    <property type="term" value="F:iron ion binding"/>
    <property type="evidence" value="ECO:0007669"/>
    <property type="project" value="InterPro"/>
</dbReference>
<keyword evidence="2" id="KW-0560">Oxidoreductase</keyword>
<dbReference type="AlphaFoldDB" id="A0A2R6C3S3"/>
<dbReference type="InterPro" id="IPR036856">
    <property type="entry name" value="Ald_Oxase/Xan_DH_a/b_sf"/>
</dbReference>
<dbReference type="Gene3D" id="3.90.1170.50">
    <property type="entry name" value="Aldehyde oxidase/xanthine dehydrogenase, a/b hammerhead"/>
    <property type="match status" value="1"/>
</dbReference>
<dbReference type="InterPro" id="IPR046867">
    <property type="entry name" value="AldOxase/xan_DH_MoCoBD2"/>
</dbReference>
<evidence type="ECO:0000313" key="5">
    <source>
        <dbReference type="Proteomes" id="UP000241886"/>
    </source>
</evidence>
<organism evidence="4 5">
    <name type="scientific">Candidatus Marsarchaeota G2 archaeon ECH_B_SAG-G16</name>
    <dbReference type="NCBI Taxonomy" id="1978167"/>
    <lineage>
        <taxon>Archaea</taxon>
        <taxon>Candidatus Marsarchaeota</taxon>
        <taxon>Candidatus Marsarchaeota group 2</taxon>
    </lineage>
</organism>
<proteinExistence type="predicted"/>
<protein>
    <recommendedName>
        <fullName evidence="3">Aldehyde oxidase/xanthine dehydrogenase a/b hammerhead domain-containing protein</fullName>
    </recommendedName>
</protein>